<dbReference type="PANTHER" id="PTHR31374:SF216">
    <property type="entry name" value="SAUR-LIKE AUXIN-RESPONSIVE PROTEIN FAMILY"/>
    <property type="match status" value="1"/>
</dbReference>
<sequence>MMNNNNNNNTSKSLSSLFKKISKGFHSDLPIRGHIRVCVGKSTTVLCNFDLEANYLNHPLFVALLGISGEELGYSYEGALRIACEIDLFKYLLDLVDSRNPLVHYMELPDLISEFYGAHGSMNLRKEMVV</sequence>
<reference evidence="2 3" key="1">
    <citation type="submission" date="2024-01" db="EMBL/GenBank/DDBJ databases">
        <title>Genome assemblies of Stephania.</title>
        <authorList>
            <person name="Yang L."/>
        </authorList>
    </citation>
    <scope>NUCLEOTIDE SEQUENCE [LARGE SCALE GENOMIC DNA]</scope>
    <source>
        <strain evidence="2">JXDWG</strain>
        <tissue evidence="2">Leaf</tissue>
    </source>
</reference>
<dbReference type="PANTHER" id="PTHR31374">
    <property type="entry name" value="AUXIN-INDUCED PROTEIN-LIKE-RELATED"/>
    <property type="match status" value="1"/>
</dbReference>
<protein>
    <submittedName>
        <fullName evidence="2">Uncharacterized protein</fullName>
    </submittedName>
</protein>
<comment type="caution">
    <text evidence="2">The sequence shown here is derived from an EMBL/GenBank/DDBJ whole genome shotgun (WGS) entry which is preliminary data.</text>
</comment>
<comment type="similarity">
    <text evidence="1">Belongs to the ARG7 family.</text>
</comment>
<dbReference type="AlphaFoldDB" id="A0AAP0IBD8"/>
<dbReference type="Pfam" id="PF02519">
    <property type="entry name" value="Auxin_inducible"/>
    <property type="match status" value="1"/>
</dbReference>
<gene>
    <name evidence="2" type="ORF">Scep_019748</name>
</gene>
<name>A0AAP0IBD8_9MAGN</name>
<evidence type="ECO:0000313" key="2">
    <source>
        <dbReference type="EMBL" id="KAK9112229.1"/>
    </source>
</evidence>
<evidence type="ECO:0000313" key="3">
    <source>
        <dbReference type="Proteomes" id="UP001419268"/>
    </source>
</evidence>
<organism evidence="2 3">
    <name type="scientific">Stephania cephalantha</name>
    <dbReference type="NCBI Taxonomy" id="152367"/>
    <lineage>
        <taxon>Eukaryota</taxon>
        <taxon>Viridiplantae</taxon>
        <taxon>Streptophyta</taxon>
        <taxon>Embryophyta</taxon>
        <taxon>Tracheophyta</taxon>
        <taxon>Spermatophyta</taxon>
        <taxon>Magnoliopsida</taxon>
        <taxon>Ranunculales</taxon>
        <taxon>Menispermaceae</taxon>
        <taxon>Menispermoideae</taxon>
        <taxon>Cissampelideae</taxon>
        <taxon>Stephania</taxon>
    </lineage>
</organism>
<dbReference type="GO" id="GO:0009733">
    <property type="term" value="P:response to auxin"/>
    <property type="evidence" value="ECO:0007669"/>
    <property type="project" value="InterPro"/>
</dbReference>
<accession>A0AAP0IBD8</accession>
<dbReference type="InterPro" id="IPR003676">
    <property type="entry name" value="SAUR_fam"/>
</dbReference>
<keyword evidence="3" id="KW-1185">Reference proteome</keyword>
<dbReference type="Proteomes" id="UP001419268">
    <property type="component" value="Unassembled WGS sequence"/>
</dbReference>
<dbReference type="EMBL" id="JBBNAG010000008">
    <property type="protein sequence ID" value="KAK9112229.1"/>
    <property type="molecule type" value="Genomic_DNA"/>
</dbReference>
<evidence type="ECO:0000256" key="1">
    <source>
        <dbReference type="ARBA" id="ARBA00006974"/>
    </source>
</evidence>
<proteinExistence type="inferred from homology"/>